<dbReference type="EMBL" id="GBXM01095222">
    <property type="protein sequence ID" value="JAH13355.1"/>
    <property type="molecule type" value="Transcribed_RNA"/>
</dbReference>
<proteinExistence type="predicted"/>
<protein>
    <submittedName>
        <fullName evidence="1">Uncharacterized protein</fullName>
    </submittedName>
</protein>
<evidence type="ECO:0000313" key="1">
    <source>
        <dbReference type="EMBL" id="JAH13355.1"/>
    </source>
</evidence>
<dbReference type="AlphaFoldDB" id="A0A0E9QAL3"/>
<organism evidence="1">
    <name type="scientific">Anguilla anguilla</name>
    <name type="common">European freshwater eel</name>
    <name type="synonym">Muraena anguilla</name>
    <dbReference type="NCBI Taxonomy" id="7936"/>
    <lineage>
        <taxon>Eukaryota</taxon>
        <taxon>Metazoa</taxon>
        <taxon>Chordata</taxon>
        <taxon>Craniata</taxon>
        <taxon>Vertebrata</taxon>
        <taxon>Euteleostomi</taxon>
        <taxon>Actinopterygii</taxon>
        <taxon>Neopterygii</taxon>
        <taxon>Teleostei</taxon>
        <taxon>Anguilliformes</taxon>
        <taxon>Anguillidae</taxon>
        <taxon>Anguilla</taxon>
    </lineage>
</organism>
<name>A0A0E9QAL3_ANGAN</name>
<reference evidence="1" key="1">
    <citation type="submission" date="2014-11" db="EMBL/GenBank/DDBJ databases">
        <authorList>
            <person name="Amaro Gonzalez C."/>
        </authorList>
    </citation>
    <scope>NUCLEOTIDE SEQUENCE</scope>
</reference>
<accession>A0A0E9QAL3</accession>
<sequence>MGAGGVGVALCIKCCNFYMVKQICIKILFIKSYLHFNQLF</sequence>
<reference evidence="1" key="2">
    <citation type="journal article" date="2015" name="Fish Shellfish Immunol.">
        <title>Early steps in the European eel (Anguilla anguilla)-Vibrio vulnificus interaction in the gills: Role of the RtxA13 toxin.</title>
        <authorList>
            <person name="Callol A."/>
            <person name="Pajuelo D."/>
            <person name="Ebbesson L."/>
            <person name="Teles M."/>
            <person name="MacKenzie S."/>
            <person name="Amaro C."/>
        </authorList>
    </citation>
    <scope>NUCLEOTIDE SEQUENCE</scope>
</reference>